<dbReference type="EMBL" id="JAFJMO010000003">
    <property type="protein sequence ID" value="KAJ8281708.1"/>
    <property type="molecule type" value="Genomic_DNA"/>
</dbReference>
<organism evidence="2 3">
    <name type="scientific">Conger conger</name>
    <name type="common">Conger eel</name>
    <name type="synonym">Muraena conger</name>
    <dbReference type="NCBI Taxonomy" id="82655"/>
    <lineage>
        <taxon>Eukaryota</taxon>
        <taxon>Metazoa</taxon>
        <taxon>Chordata</taxon>
        <taxon>Craniata</taxon>
        <taxon>Vertebrata</taxon>
        <taxon>Euteleostomi</taxon>
        <taxon>Actinopterygii</taxon>
        <taxon>Neopterygii</taxon>
        <taxon>Teleostei</taxon>
        <taxon>Anguilliformes</taxon>
        <taxon>Congridae</taxon>
        <taxon>Conger</taxon>
    </lineage>
</organism>
<dbReference type="OrthoDB" id="10390364at2759"/>
<proteinExistence type="predicted"/>
<gene>
    <name evidence="2" type="ORF">COCON_G00042270</name>
</gene>
<evidence type="ECO:0000256" key="1">
    <source>
        <dbReference type="SAM" id="MobiDB-lite"/>
    </source>
</evidence>
<sequence>MGHADTGTPVAVRKTQGHGPRQTWGPPCPLGRHGDEPPRHELVQKTCGFIKQLNAHNWNLTVTDSGHPVLVDIPPNSAQESRTGERSRGV</sequence>
<keyword evidence="3" id="KW-1185">Reference proteome</keyword>
<dbReference type="AlphaFoldDB" id="A0A9Q1DTV3"/>
<comment type="caution">
    <text evidence="2">The sequence shown here is derived from an EMBL/GenBank/DDBJ whole genome shotgun (WGS) entry which is preliminary data.</text>
</comment>
<name>A0A9Q1DTV3_CONCO</name>
<evidence type="ECO:0000313" key="2">
    <source>
        <dbReference type="EMBL" id="KAJ8281708.1"/>
    </source>
</evidence>
<reference evidence="2" key="1">
    <citation type="journal article" date="2023" name="Science">
        <title>Genome structures resolve the early diversification of teleost fishes.</title>
        <authorList>
            <person name="Parey E."/>
            <person name="Louis A."/>
            <person name="Montfort J."/>
            <person name="Bouchez O."/>
            <person name="Roques C."/>
            <person name="Iampietro C."/>
            <person name="Lluch J."/>
            <person name="Castinel A."/>
            <person name="Donnadieu C."/>
            <person name="Desvignes T."/>
            <person name="Floi Bucao C."/>
            <person name="Jouanno E."/>
            <person name="Wen M."/>
            <person name="Mejri S."/>
            <person name="Dirks R."/>
            <person name="Jansen H."/>
            <person name="Henkel C."/>
            <person name="Chen W.J."/>
            <person name="Zahm M."/>
            <person name="Cabau C."/>
            <person name="Klopp C."/>
            <person name="Thompson A.W."/>
            <person name="Robinson-Rechavi M."/>
            <person name="Braasch I."/>
            <person name="Lecointre G."/>
            <person name="Bobe J."/>
            <person name="Postlethwait J.H."/>
            <person name="Berthelot C."/>
            <person name="Roest Crollius H."/>
            <person name="Guiguen Y."/>
        </authorList>
    </citation>
    <scope>NUCLEOTIDE SEQUENCE</scope>
    <source>
        <strain evidence="2">Concon-B</strain>
    </source>
</reference>
<feature type="region of interest" description="Disordered" evidence="1">
    <location>
        <begin position="67"/>
        <end position="90"/>
    </location>
</feature>
<accession>A0A9Q1DTV3</accession>
<feature type="region of interest" description="Disordered" evidence="1">
    <location>
        <begin position="1"/>
        <end position="39"/>
    </location>
</feature>
<protein>
    <submittedName>
        <fullName evidence="2">Uncharacterized protein</fullName>
    </submittedName>
</protein>
<dbReference type="Proteomes" id="UP001152803">
    <property type="component" value="Unassembled WGS sequence"/>
</dbReference>
<evidence type="ECO:0000313" key="3">
    <source>
        <dbReference type="Proteomes" id="UP001152803"/>
    </source>
</evidence>